<sequence>MFFELIRLQYLKSVRSTAFAKSLMTNIFLGFIILLLLSYLLLAGLFLGRIIGNFAEGQDPIAFLNSFLIFFFLTEFLYRYFIQNLPVVDLESLLHLPVGKRKIMHLLLIRSFISPLNIIALLIFLPFSVQAIAPEYGSMGALGWIGSLVLTSWILHWFMLWFKQRFEDSTLGLIIVIAVLLLGGGSTYLGWYNLGELTQPIFDLAVNSILPLAVLSLVFVGSYWLCFRFHVDNAYLEDLSSDNDSQVRGQSIGFLSRFGIAGELANVEWKLIIRHKKSKTYLMLSAFFLLYGLLFYTNTAYASEDGGISFIFIFVGVFITGIFMIQYGQLFLSWNSGSFDFYLNRKDGVEQLVRGKYLLFISISVICFLASVPYVYFGWQILLVHIATFLFNIGVLIHVIIYLALWKPKPMDLNKGAMFNYEGVGAAQWLMVIPMMILPYVIYLPFALLINDFAGLAALAIFGLFGILFYKKLSALNIRRVYQNKYEISSSFRQEL</sequence>
<dbReference type="STRING" id="1305737.GCA_000526355_03575"/>
<feature type="transmembrane region" description="Helical" evidence="1">
    <location>
        <begin position="204"/>
        <end position="226"/>
    </location>
</feature>
<feature type="transmembrane region" description="Helical" evidence="1">
    <location>
        <begin position="171"/>
        <end position="192"/>
    </location>
</feature>
<feature type="transmembrane region" description="Helical" evidence="1">
    <location>
        <begin position="426"/>
        <end position="447"/>
    </location>
</feature>
<dbReference type="EMBL" id="LJXT01000017">
    <property type="protein sequence ID" value="KPQ18988.1"/>
    <property type="molecule type" value="Genomic_DNA"/>
</dbReference>
<feature type="transmembrane region" description="Helical" evidence="1">
    <location>
        <begin position="63"/>
        <end position="82"/>
    </location>
</feature>
<evidence type="ECO:0000313" key="2">
    <source>
        <dbReference type="EMBL" id="KPQ18988.1"/>
    </source>
</evidence>
<dbReference type="OrthoDB" id="1014144at2"/>
<feature type="transmembrane region" description="Helical" evidence="1">
    <location>
        <begin position="27"/>
        <end position="51"/>
    </location>
</feature>
<dbReference type="eggNOG" id="ENOG502Z8FC">
    <property type="taxonomic scope" value="Bacteria"/>
</dbReference>
<dbReference type="Pfam" id="PF18940">
    <property type="entry name" value="DUF5687"/>
    <property type="match status" value="1"/>
</dbReference>
<organism evidence="2 3">
    <name type="scientific">Algoriphagus marincola HL-49</name>
    <dbReference type="NCBI Taxonomy" id="1305737"/>
    <lineage>
        <taxon>Bacteria</taxon>
        <taxon>Pseudomonadati</taxon>
        <taxon>Bacteroidota</taxon>
        <taxon>Cytophagia</taxon>
        <taxon>Cytophagales</taxon>
        <taxon>Cyclobacteriaceae</taxon>
        <taxon>Algoriphagus</taxon>
    </lineage>
</organism>
<dbReference type="Proteomes" id="UP000050421">
    <property type="component" value="Unassembled WGS sequence"/>
</dbReference>
<feature type="transmembrane region" description="Helical" evidence="1">
    <location>
        <begin position="103"/>
        <end position="129"/>
    </location>
</feature>
<keyword evidence="1" id="KW-1133">Transmembrane helix</keyword>
<feature type="transmembrane region" description="Helical" evidence="1">
    <location>
        <begin position="382"/>
        <end position="405"/>
    </location>
</feature>
<evidence type="ECO:0000256" key="1">
    <source>
        <dbReference type="SAM" id="Phobius"/>
    </source>
</evidence>
<feature type="transmembrane region" description="Helical" evidence="1">
    <location>
        <begin position="453"/>
        <end position="470"/>
    </location>
</feature>
<keyword evidence="1" id="KW-0812">Transmembrane</keyword>
<dbReference type="InterPro" id="IPR043742">
    <property type="entry name" value="DUF5687"/>
</dbReference>
<evidence type="ECO:0000313" key="3">
    <source>
        <dbReference type="Proteomes" id="UP000050421"/>
    </source>
</evidence>
<comment type="caution">
    <text evidence="2">The sequence shown here is derived from an EMBL/GenBank/DDBJ whole genome shotgun (WGS) entry which is preliminary data.</text>
</comment>
<feature type="transmembrane region" description="Helical" evidence="1">
    <location>
        <begin position="141"/>
        <end position="159"/>
    </location>
</feature>
<accession>A0A0P7YTN6</accession>
<gene>
    <name evidence="2" type="ORF">HLUCCX10_04195</name>
</gene>
<feature type="transmembrane region" description="Helical" evidence="1">
    <location>
        <begin position="280"/>
        <end position="296"/>
    </location>
</feature>
<keyword evidence="1" id="KW-0472">Membrane</keyword>
<feature type="transmembrane region" description="Helical" evidence="1">
    <location>
        <begin position="355"/>
        <end position="376"/>
    </location>
</feature>
<dbReference type="AlphaFoldDB" id="A0A0P7YTN6"/>
<reference evidence="2 3" key="1">
    <citation type="submission" date="2015-09" db="EMBL/GenBank/DDBJ databases">
        <title>Identification and resolution of microdiversity through metagenomic sequencing of parallel consortia.</title>
        <authorList>
            <person name="Nelson W.C."/>
            <person name="Romine M.F."/>
            <person name="Lindemann S.R."/>
        </authorList>
    </citation>
    <scope>NUCLEOTIDE SEQUENCE [LARGE SCALE GENOMIC DNA]</scope>
    <source>
        <strain evidence="2">HL-49</strain>
    </source>
</reference>
<protein>
    <submittedName>
        <fullName evidence="2">ABC-type transport system permease component</fullName>
    </submittedName>
</protein>
<proteinExistence type="predicted"/>
<feature type="transmembrane region" description="Helical" evidence="1">
    <location>
        <begin position="308"/>
        <end position="334"/>
    </location>
</feature>
<dbReference type="PATRIC" id="fig|1305737.6.peg.1487"/>
<name>A0A0P7YTN6_9BACT</name>